<organism evidence="2 3">
    <name type="scientific">Georgenia soli</name>
    <dbReference type="NCBI Taxonomy" id="638953"/>
    <lineage>
        <taxon>Bacteria</taxon>
        <taxon>Bacillati</taxon>
        <taxon>Actinomycetota</taxon>
        <taxon>Actinomycetes</taxon>
        <taxon>Micrococcales</taxon>
        <taxon>Bogoriellaceae</taxon>
        <taxon>Georgenia</taxon>
    </lineage>
</organism>
<sequence>MPTSRLPCGASYDDLVVQVTERAPAADPGHQGTCPHCRATLAELRRLWAPVDDLAAEDVRAPDALLAAVMAQVRHLAGDSWYATIDTGRGRTRIAARIVGAVARLAAQEVPAVTLALGAGRTPRTASARDVAGPAGEPASDVGVAGPHVVVDVQIAVQLGAPLGEVADQVRHRIAERIAGDLGLTPVEVNVTVVDVLTP</sequence>
<proteinExistence type="inferred from homology"/>
<dbReference type="OrthoDB" id="4953969at2"/>
<comment type="similarity">
    <text evidence="1">Belongs to the asp23 family.</text>
</comment>
<evidence type="ECO:0000313" key="3">
    <source>
        <dbReference type="Proteomes" id="UP000222106"/>
    </source>
</evidence>
<accession>A0A2A9EIN7</accession>
<gene>
    <name evidence="2" type="ORF">ATJ97_1429</name>
</gene>
<dbReference type="InterPro" id="IPR005531">
    <property type="entry name" value="Asp23"/>
</dbReference>
<dbReference type="RefSeq" id="WP_143426901.1">
    <property type="nucleotide sequence ID" value="NZ_PDJI01000004.1"/>
</dbReference>
<dbReference type="Pfam" id="PF03780">
    <property type="entry name" value="Asp23"/>
    <property type="match status" value="1"/>
</dbReference>
<keyword evidence="3" id="KW-1185">Reference proteome</keyword>
<protein>
    <submittedName>
        <fullName evidence="2">Putative alkaline shock family protein YloU</fullName>
    </submittedName>
</protein>
<comment type="caution">
    <text evidence="2">The sequence shown here is derived from an EMBL/GenBank/DDBJ whole genome shotgun (WGS) entry which is preliminary data.</text>
</comment>
<evidence type="ECO:0000256" key="1">
    <source>
        <dbReference type="ARBA" id="ARBA00005721"/>
    </source>
</evidence>
<name>A0A2A9EIN7_9MICO</name>
<dbReference type="AlphaFoldDB" id="A0A2A9EIN7"/>
<dbReference type="EMBL" id="PDJI01000004">
    <property type="protein sequence ID" value="PFG38937.1"/>
    <property type="molecule type" value="Genomic_DNA"/>
</dbReference>
<dbReference type="Proteomes" id="UP000222106">
    <property type="component" value="Unassembled WGS sequence"/>
</dbReference>
<evidence type="ECO:0000313" key="2">
    <source>
        <dbReference type="EMBL" id="PFG38937.1"/>
    </source>
</evidence>
<reference evidence="2 3" key="1">
    <citation type="submission" date="2017-10" db="EMBL/GenBank/DDBJ databases">
        <title>Sequencing the genomes of 1000 actinobacteria strains.</title>
        <authorList>
            <person name="Klenk H.-P."/>
        </authorList>
    </citation>
    <scope>NUCLEOTIDE SEQUENCE [LARGE SCALE GENOMIC DNA]</scope>
    <source>
        <strain evidence="2 3">DSM 21838</strain>
    </source>
</reference>